<organism evidence="1 3">
    <name type="scientific">Aquamicrobium defluvii</name>
    <dbReference type="NCBI Taxonomy" id="69279"/>
    <lineage>
        <taxon>Bacteria</taxon>
        <taxon>Pseudomonadati</taxon>
        <taxon>Pseudomonadota</taxon>
        <taxon>Alphaproteobacteria</taxon>
        <taxon>Hyphomicrobiales</taxon>
        <taxon>Phyllobacteriaceae</taxon>
        <taxon>Aquamicrobium</taxon>
    </lineage>
</organism>
<dbReference type="Proteomes" id="UP000294958">
    <property type="component" value="Unassembled WGS sequence"/>
</dbReference>
<dbReference type="EMBL" id="JENY01000015">
    <property type="protein sequence ID" value="EXL06859.1"/>
    <property type="molecule type" value="Genomic_DNA"/>
</dbReference>
<evidence type="ECO:0000313" key="4">
    <source>
        <dbReference type="Proteomes" id="UP000294958"/>
    </source>
</evidence>
<protein>
    <submittedName>
        <fullName evidence="1">Uncharacterized protein</fullName>
    </submittedName>
</protein>
<keyword evidence="4" id="KW-1185">Reference proteome</keyword>
<dbReference type="EMBL" id="SNZF01000007">
    <property type="protein sequence ID" value="TDR35875.1"/>
    <property type="molecule type" value="Genomic_DNA"/>
</dbReference>
<proteinExistence type="predicted"/>
<reference evidence="2 4" key="2">
    <citation type="submission" date="2019-03" db="EMBL/GenBank/DDBJ databases">
        <title>Genomic Encyclopedia of Type Strains, Phase IV (KMG-IV): sequencing the most valuable type-strain genomes for metagenomic binning, comparative biology and taxonomic classification.</title>
        <authorList>
            <person name="Goeker M."/>
        </authorList>
    </citation>
    <scope>NUCLEOTIDE SEQUENCE [LARGE SCALE GENOMIC DNA]</scope>
    <source>
        <strain evidence="2 4">DSM 11603</strain>
    </source>
</reference>
<dbReference type="HOGENOM" id="CLU_2434471_0_0_5"/>
<dbReference type="AlphaFoldDB" id="A0A011T5N5"/>
<gene>
    <name evidence="1" type="ORF">BG36_05585</name>
    <name evidence="2" type="ORF">DES43_10743</name>
</gene>
<name>A0A011T5N5_9HYPH</name>
<evidence type="ECO:0000313" key="1">
    <source>
        <dbReference type="EMBL" id="EXL06859.1"/>
    </source>
</evidence>
<sequence>MAWLCDIDPSSRGPCERPDYGTVTTGHQGDSGIVNGRNASNALDFHMIKVGRSGECSYKPGPALCARAFAAPARCQAMPRGRGRLTTIPE</sequence>
<dbReference type="Proteomes" id="UP000019849">
    <property type="component" value="Unassembled WGS sequence"/>
</dbReference>
<accession>A0A011T5N5</accession>
<dbReference type="STRING" id="69279.BG36_05585"/>
<reference evidence="1 3" key="1">
    <citation type="submission" date="2014-02" db="EMBL/GenBank/DDBJ databases">
        <title>Aquamicrobium defluvii Genome sequencing.</title>
        <authorList>
            <person name="Wang X."/>
        </authorList>
    </citation>
    <scope>NUCLEOTIDE SEQUENCE [LARGE SCALE GENOMIC DNA]</scope>
    <source>
        <strain evidence="1 3">W13Z1</strain>
    </source>
</reference>
<evidence type="ECO:0000313" key="2">
    <source>
        <dbReference type="EMBL" id="TDR35875.1"/>
    </source>
</evidence>
<comment type="caution">
    <text evidence="1">The sequence shown here is derived from an EMBL/GenBank/DDBJ whole genome shotgun (WGS) entry which is preliminary data.</text>
</comment>
<evidence type="ECO:0000313" key="3">
    <source>
        <dbReference type="Proteomes" id="UP000019849"/>
    </source>
</evidence>